<gene>
    <name evidence="2" type="ORF">A3G90_02810</name>
</gene>
<feature type="transmembrane region" description="Helical" evidence="1">
    <location>
        <begin position="134"/>
        <end position="151"/>
    </location>
</feature>
<dbReference type="STRING" id="1798525.A3G90_02810"/>
<evidence type="ECO:0000313" key="2">
    <source>
        <dbReference type="EMBL" id="OGG84972.1"/>
    </source>
</evidence>
<keyword evidence="1" id="KW-0812">Transmembrane</keyword>
<evidence type="ECO:0008006" key="4">
    <source>
        <dbReference type="Google" id="ProtNLM"/>
    </source>
</evidence>
<feature type="transmembrane region" description="Helical" evidence="1">
    <location>
        <begin position="6"/>
        <end position="25"/>
    </location>
</feature>
<feature type="transmembrane region" description="Helical" evidence="1">
    <location>
        <begin position="106"/>
        <end position="128"/>
    </location>
</feature>
<feature type="transmembrane region" description="Helical" evidence="1">
    <location>
        <begin position="189"/>
        <end position="207"/>
    </location>
</feature>
<sequence>MSWIFLATIGQLLNAVVAFLDKYIVSDENALPRPFVYAFYSCILTGFWGVIYFFGYIPGLTDLGMPSFGNVQSPTIQVIGMSFLAAYTFFMALVSMYDALKRAEAVNVIPVIGAVSALATFAMSYLFLGTPLTVNFMWGVIVLSLGTLLVAQTIPNRSIVLNVLHSGVFFALHFVAMKGLFVETSFDDGFFWSRVSFVVFALSLLMVPSYYEKVFSQSKKTSKKTGVIVIATKVLAGVAAFLILKATDLGDVAVVQALDGLKFVFILAITIVFGTLLPDSAVSHEPRPKEVLRRVLYVAVIAVGYLILFL</sequence>
<feature type="transmembrane region" description="Helical" evidence="1">
    <location>
        <begin position="260"/>
        <end position="279"/>
    </location>
</feature>
<proteinExistence type="predicted"/>
<evidence type="ECO:0000256" key="1">
    <source>
        <dbReference type="SAM" id="Phobius"/>
    </source>
</evidence>
<comment type="caution">
    <text evidence="2">The sequence shown here is derived from an EMBL/GenBank/DDBJ whole genome shotgun (WGS) entry which is preliminary data.</text>
</comment>
<feature type="transmembrane region" description="Helical" evidence="1">
    <location>
        <begin position="291"/>
        <end position="309"/>
    </location>
</feature>
<keyword evidence="1" id="KW-0472">Membrane</keyword>
<dbReference type="SUPFAM" id="SSF103481">
    <property type="entry name" value="Multidrug resistance efflux transporter EmrE"/>
    <property type="match status" value="1"/>
</dbReference>
<name>A0A1F6FGI7_9BACT</name>
<feature type="transmembrane region" description="Helical" evidence="1">
    <location>
        <begin position="227"/>
        <end position="244"/>
    </location>
</feature>
<dbReference type="Proteomes" id="UP000177325">
    <property type="component" value="Unassembled WGS sequence"/>
</dbReference>
<organism evidence="2 3">
    <name type="scientific">Candidatus Kaiserbacteria bacterium RIFCSPLOWO2_12_FULL_45_26</name>
    <dbReference type="NCBI Taxonomy" id="1798525"/>
    <lineage>
        <taxon>Bacteria</taxon>
        <taxon>Candidatus Kaiseribacteriota</taxon>
    </lineage>
</organism>
<evidence type="ECO:0000313" key="3">
    <source>
        <dbReference type="Proteomes" id="UP000177325"/>
    </source>
</evidence>
<dbReference type="AlphaFoldDB" id="A0A1F6FGI7"/>
<keyword evidence="1" id="KW-1133">Transmembrane helix</keyword>
<dbReference type="EMBL" id="MFMM01000001">
    <property type="protein sequence ID" value="OGG84972.1"/>
    <property type="molecule type" value="Genomic_DNA"/>
</dbReference>
<feature type="transmembrane region" description="Helical" evidence="1">
    <location>
        <begin position="75"/>
        <end position="94"/>
    </location>
</feature>
<reference evidence="2 3" key="1">
    <citation type="journal article" date="2016" name="Nat. Commun.">
        <title>Thousands of microbial genomes shed light on interconnected biogeochemical processes in an aquifer system.</title>
        <authorList>
            <person name="Anantharaman K."/>
            <person name="Brown C.T."/>
            <person name="Hug L.A."/>
            <person name="Sharon I."/>
            <person name="Castelle C.J."/>
            <person name="Probst A.J."/>
            <person name="Thomas B.C."/>
            <person name="Singh A."/>
            <person name="Wilkins M.J."/>
            <person name="Karaoz U."/>
            <person name="Brodie E.L."/>
            <person name="Williams K.H."/>
            <person name="Hubbard S.S."/>
            <person name="Banfield J.F."/>
        </authorList>
    </citation>
    <scope>NUCLEOTIDE SEQUENCE [LARGE SCALE GENOMIC DNA]</scope>
</reference>
<protein>
    <recommendedName>
        <fullName evidence="4">EamA domain-containing protein</fullName>
    </recommendedName>
</protein>
<accession>A0A1F6FGI7</accession>
<dbReference type="InterPro" id="IPR037185">
    <property type="entry name" value="EmrE-like"/>
</dbReference>
<feature type="transmembrane region" description="Helical" evidence="1">
    <location>
        <begin position="37"/>
        <end position="55"/>
    </location>
</feature>
<feature type="transmembrane region" description="Helical" evidence="1">
    <location>
        <begin position="158"/>
        <end position="177"/>
    </location>
</feature>